<dbReference type="PANTHER" id="PTHR39555">
    <property type="entry name" value="FIMBRIAL ASSEMBLY PROTEIN PILO-LIKE PROTEIN-RELATED"/>
    <property type="match status" value="1"/>
</dbReference>
<sequence>MGLIERRVLLIGLAVYILLAVVAWFALYQPRLQARRQAVAEVSDLKEQIKSTQDRISQMPRLRQQKEDLESSISGMWQRVVPRSEMLLMLRRLAEVAAQRRVRFLEIAPPGLDTLLQEESPTAQVRPIPFLVTSQGRYVDIGRYVENLEEFPYFVRIPDFEIRARDDLRPEVEAKLLVNIYASSLAGGGRL</sequence>
<evidence type="ECO:0008006" key="3">
    <source>
        <dbReference type="Google" id="ProtNLM"/>
    </source>
</evidence>
<keyword evidence="1" id="KW-0472">Membrane</keyword>
<dbReference type="AlphaFoldDB" id="A0A7C4CBH1"/>
<dbReference type="GO" id="GO:0043683">
    <property type="term" value="P:type IV pilus assembly"/>
    <property type="evidence" value="ECO:0007669"/>
    <property type="project" value="InterPro"/>
</dbReference>
<dbReference type="PANTHER" id="PTHR39555:SF1">
    <property type="entry name" value="TYPE IV PILUS INNER MEMBRANE COMPONENT PILO"/>
    <property type="match status" value="1"/>
</dbReference>
<accession>A0A7C4CBH1</accession>
<keyword evidence="1" id="KW-0812">Transmembrane</keyword>
<gene>
    <name evidence="2" type="ORF">ENS41_04940</name>
</gene>
<reference evidence="2" key="1">
    <citation type="journal article" date="2020" name="mSystems">
        <title>Genome- and Community-Level Interaction Insights into Carbon Utilization and Element Cycling Functions of Hydrothermarchaeota in Hydrothermal Sediment.</title>
        <authorList>
            <person name="Zhou Z."/>
            <person name="Liu Y."/>
            <person name="Xu W."/>
            <person name="Pan J."/>
            <person name="Luo Z.H."/>
            <person name="Li M."/>
        </authorList>
    </citation>
    <scope>NUCLEOTIDE SEQUENCE [LARGE SCALE GENOMIC DNA]</scope>
    <source>
        <strain evidence="2">SpSt-488</strain>
    </source>
</reference>
<dbReference type="Gene3D" id="3.30.70.60">
    <property type="match status" value="1"/>
</dbReference>
<protein>
    <recommendedName>
        <fullName evidence="3">Type 4a pilus biogenesis protein PilO</fullName>
    </recommendedName>
</protein>
<organism evidence="2">
    <name type="scientific">candidate division WOR-3 bacterium</name>
    <dbReference type="NCBI Taxonomy" id="2052148"/>
    <lineage>
        <taxon>Bacteria</taxon>
        <taxon>Bacteria division WOR-3</taxon>
    </lineage>
</organism>
<keyword evidence="1" id="KW-1133">Transmembrane helix</keyword>
<dbReference type="EMBL" id="DSUT01000100">
    <property type="protein sequence ID" value="HGK28283.1"/>
    <property type="molecule type" value="Genomic_DNA"/>
</dbReference>
<proteinExistence type="predicted"/>
<feature type="transmembrane region" description="Helical" evidence="1">
    <location>
        <begin position="7"/>
        <end position="27"/>
    </location>
</feature>
<dbReference type="InterPro" id="IPR014717">
    <property type="entry name" value="Transl_elong_EF1B/ribsomal_bS6"/>
</dbReference>
<name>A0A7C4CBH1_UNCW3</name>
<comment type="caution">
    <text evidence="2">The sequence shown here is derived from an EMBL/GenBank/DDBJ whole genome shotgun (WGS) entry which is preliminary data.</text>
</comment>
<dbReference type="Pfam" id="PF04350">
    <property type="entry name" value="PilO"/>
    <property type="match status" value="1"/>
</dbReference>
<evidence type="ECO:0000313" key="2">
    <source>
        <dbReference type="EMBL" id="HGK28283.1"/>
    </source>
</evidence>
<evidence type="ECO:0000256" key="1">
    <source>
        <dbReference type="SAM" id="Phobius"/>
    </source>
</evidence>
<dbReference type="InterPro" id="IPR007445">
    <property type="entry name" value="PilO"/>
</dbReference>
<dbReference type="GO" id="GO:0043107">
    <property type="term" value="P:type IV pilus-dependent motility"/>
    <property type="evidence" value="ECO:0007669"/>
    <property type="project" value="InterPro"/>
</dbReference>